<dbReference type="GO" id="GO:0003887">
    <property type="term" value="F:DNA-directed DNA polymerase activity"/>
    <property type="evidence" value="ECO:0007669"/>
    <property type="project" value="UniProtKB-UniRule"/>
</dbReference>
<accession>A0A0X2NM12</accession>
<gene>
    <name evidence="13" type="ORF">CVAR292_01115</name>
</gene>
<evidence type="ECO:0000256" key="7">
    <source>
        <dbReference type="ARBA" id="ARBA00022932"/>
    </source>
</evidence>
<dbReference type="AlphaFoldDB" id="A0A0X2NM12"/>
<dbReference type="CDD" id="cd00140">
    <property type="entry name" value="beta_clamp"/>
    <property type="match status" value="1"/>
</dbReference>
<dbReference type="PIRSF" id="PIRSF000804">
    <property type="entry name" value="DNA_pol_III_b"/>
    <property type="match status" value="1"/>
</dbReference>
<dbReference type="GO" id="GO:0003677">
    <property type="term" value="F:DNA binding"/>
    <property type="evidence" value="ECO:0007669"/>
    <property type="project" value="UniProtKB-UniRule"/>
</dbReference>
<dbReference type="PANTHER" id="PTHR30478:SF0">
    <property type="entry name" value="BETA SLIDING CLAMP"/>
    <property type="match status" value="1"/>
</dbReference>
<dbReference type="SMART" id="SM00480">
    <property type="entry name" value="POL3Bc"/>
    <property type="match status" value="1"/>
</dbReference>
<dbReference type="InterPro" id="IPR001001">
    <property type="entry name" value="DNA_polIII_beta"/>
</dbReference>
<comment type="subcellular location">
    <subcellularLocation>
        <location evidence="1 9">Cytoplasm</location>
    </subcellularLocation>
</comment>
<sequence>MTTDQLGDQQSVSFTVAKDDFSSALAWVARSLPSKASQPILRGVLIEATEDGLQLSGFDREVSTKVRVSADVAEPGRILVAGRLASNIIGALPDKPVRIDYDGTKVLVNCGSSHFELPAMTIDDYPVLPEFPATAGSLDPNLFAEVISQVAVAAGRDDTLPMLTGIRMEIDGEHVVLAATDRFRLAVRTVDWAPARADISAELLIPARTLADTARSLDSNGEPVEIALDTDAASGGSRLLGIATDDRRSTTRLIDADFPKFRPLLPKQNTALATVEITPLLDAIRRVSLVTEGNSQIRMAFEEGGLTISGGGSDIGVAEEQLPCAFVGEPLVIAFNPGYLKDGLGAIHTDRVVFGFTQPSRPAILFPEPEDLPEAGPDGAFPTPQTPFTYLLMPVRLPG</sequence>
<dbReference type="Proteomes" id="UP000182498">
    <property type="component" value="Unassembled WGS sequence"/>
</dbReference>
<comment type="function">
    <text evidence="9">Confers DNA tethering and processivity to DNA polymerases and other proteins. Acts as a clamp, forming a ring around DNA (a reaction catalyzed by the clamp-loading complex) which diffuses in an ATP-independent manner freely and bidirectionally along dsDNA. Initially characterized for its ability to contact the catalytic subunit of DNA polymerase III (Pol III), a complex, multichain enzyme responsible for most of the replicative synthesis in bacteria; Pol III exhibits 3'-5' exonuclease proofreading activity. The beta chain is required for initiation of replication as well as for processivity of DNA replication.</text>
</comment>
<evidence type="ECO:0000256" key="2">
    <source>
        <dbReference type="ARBA" id="ARBA00010752"/>
    </source>
</evidence>
<dbReference type="GO" id="GO:0005737">
    <property type="term" value="C:cytoplasm"/>
    <property type="evidence" value="ECO:0007669"/>
    <property type="project" value="UniProtKB-SubCell"/>
</dbReference>
<dbReference type="Gene3D" id="3.10.150.10">
    <property type="entry name" value="DNA Polymerase III, subunit A, domain 2"/>
    <property type="match status" value="3"/>
</dbReference>
<dbReference type="NCBIfam" id="TIGR00663">
    <property type="entry name" value="dnan"/>
    <property type="match status" value="1"/>
</dbReference>
<keyword evidence="3 9" id="KW-0963">Cytoplasm</keyword>
<evidence type="ECO:0000259" key="11">
    <source>
        <dbReference type="Pfam" id="PF02767"/>
    </source>
</evidence>
<dbReference type="GO" id="GO:0006271">
    <property type="term" value="P:DNA strand elongation involved in DNA replication"/>
    <property type="evidence" value="ECO:0007669"/>
    <property type="project" value="TreeGrafter"/>
</dbReference>
<keyword evidence="8" id="KW-0238">DNA-binding</keyword>
<dbReference type="RefSeq" id="WP_082796435.1">
    <property type="nucleotide sequence ID" value="NZ_FAUH01000006.1"/>
</dbReference>
<dbReference type="InterPro" id="IPR022635">
    <property type="entry name" value="DNA_polIII_beta_C"/>
</dbReference>
<feature type="domain" description="DNA polymerase III beta sliding clamp central" evidence="11">
    <location>
        <begin position="138"/>
        <end position="260"/>
    </location>
</feature>
<keyword evidence="14" id="KW-1185">Reference proteome</keyword>
<comment type="subunit">
    <text evidence="9">Forms a ring-shaped head-to-tail homodimer around DNA.</text>
</comment>
<evidence type="ECO:0000256" key="8">
    <source>
        <dbReference type="ARBA" id="ARBA00023125"/>
    </source>
</evidence>
<evidence type="ECO:0000313" key="13">
    <source>
        <dbReference type="EMBL" id="CUU65780.1"/>
    </source>
</evidence>
<name>A0A0X2NM12_9CORY</name>
<evidence type="ECO:0000256" key="1">
    <source>
        <dbReference type="ARBA" id="ARBA00004496"/>
    </source>
</evidence>
<dbReference type="Pfam" id="PF00712">
    <property type="entry name" value="DNA_pol3_beta"/>
    <property type="match status" value="1"/>
</dbReference>
<dbReference type="GO" id="GO:0009360">
    <property type="term" value="C:DNA polymerase III complex"/>
    <property type="evidence" value="ECO:0007669"/>
    <property type="project" value="InterPro"/>
</dbReference>
<keyword evidence="6 9" id="KW-0235">DNA replication</keyword>
<dbReference type="InterPro" id="IPR022634">
    <property type="entry name" value="DNA_polIII_beta_N"/>
</dbReference>
<proteinExistence type="inferred from homology"/>
<dbReference type="SUPFAM" id="SSF55979">
    <property type="entry name" value="DNA clamp"/>
    <property type="match status" value="3"/>
</dbReference>
<evidence type="ECO:0000256" key="9">
    <source>
        <dbReference type="PIRNR" id="PIRNR000804"/>
    </source>
</evidence>
<feature type="domain" description="DNA polymerase III beta sliding clamp N-terminal" evidence="10">
    <location>
        <begin position="13"/>
        <end position="129"/>
    </location>
</feature>
<keyword evidence="7 9" id="KW-0239">DNA-directed DNA polymerase</keyword>
<dbReference type="Pfam" id="PF02767">
    <property type="entry name" value="DNA_pol3_beta_2"/>
    <property type="match status" value="1"/>
</dbReference>
<feature type="domain" description="DNA polymerase III beta sliding clamp C-terminal" evidence="12">
    <location>
        <begin position="264"/>
        <end position="368"/>
    </location>
</feature>
<evidence type="ECO:0000256" key="4">
    <source>
        <dbReference type="ARBA" id="ARBA00022679"/>
    </source>
</evidence>
<dbReference type="PANTHER" id="PTHR30478">
    <property type="entry name" value="DNA POLYMERASE III SUBUNIT BETA"/>
    <property type="match status" value="1"/>
</dbReference>
<evidence type="ECO:0000256" key="6">
    <source>
        <dbReference type="ARBA" id="ARBA00022705"/>
    </source>
</evidence>
<evidence type="ECO:0000259" key="12">
    <source>
        <dbReference type="Pfam" id="PF02768"/>
    </source>
</evidence>
<keyword evidence="4 9" id="KW-0808">Transferase</keyword>
<dbReference type="InterPro" id="IPR046938">
    <property type="entry name" value="DNA_clamp_sf"/>
</dbReference>
<evidence type="ECO:0000259" key="10">
    <source>
        <dbReference type="Pfam" id="PF00712"/>
    </source>
</evidence>
<reference evidence="14" key="1">
    <citation type="submission" date="2015-11" db="EMBL/GenBank/DDBJ databases">
        <authorList>
            <person name="Dugat-Bony E."/>
        </authorList>
    </citation>
    <scope>NUCLEOTIDE SEQUENCE [LARGE SCALE GENOMIC DNA]</scope>
    <source>
        <strain evidence="14">Mu292</strain>
    </source>
</reference>
<evidence type="ECO:0000256" key="3">
    <source>
        <dbReference type="ARBA" id="ARBA00022490"/>
    </source>
</evidence>
<comment type="similarity">
    <text evidence="2 9">Belongs to the beta sliding clamp family.</text>
</comment>
<dbReference type="EMBL" id="FAUH01000006">
    <property type="protein sequence ID" value="CUU65780.1"/>
    <property type="molecule type" value="Genomic_DNA"/>
</dbReference>
<protein>
    <recommendedName>
        <fullName evidence="9">Beta sliding clamp</fullName>
    </recommendedName>
</protein>
<dbReference type="GO" id="GO:0008408">
    <property type="term" value="F:3'-5' exonuclease activity"/>
    <property type="evidence" value="ECO:0007669"/>
    <property type="project" value="InterPro"/>
</dbReference>
<dbReference type="FunFam" id="3.10.150.10:FF:000005">
    <property type="entry name" value="Beta sliding clamp"/>
    <property type="match status" value="1"/>
</dbReference>
<dbReference type="InterPro" id="IPR022637">
    <property type="entry name" value="DNA_polIII_beta_cen"/>
</dbReference>
<keyword evidence="5 9" id="KW-0548">Nucleotidyltransferase</keyword>
<dbReference type="Pfam" id="PF02768">
    <property type="entry name" value="DNA_pol3_beta_3"/>
    <property type="match status" value="1"/>
</dbReference>
<evidence type="ECO:0000313" key="14">
    <source>
        <dbReference type="Proteomes" id="UP000182498"/>
    </source>
</evidence>
<dbReference type="OrthoDB" id="468978at2"/>
<organism evidence="13 14">
    <name type="scientific">Corynebacterium variabile</name>
    <dbReference type="NCBI Taxonomy" id="1727"/>
    <lineage>
        <taxon>Bacteria</taxon>
        <taxon>Bacillati</taxon>
        <taxon>Actinomycetota</taxon>
        <taxon>Actinomycetes</taxon>
        <taxon>Mycobacteriales</taxon>
        <taxon>Corynebacteriaceae</taxon>
        <taxon>Corynebacterium</taxon>
    </lineage>
</organism>
<evidence type="ECO:0000256" key="5">
    <source>
        <dbReference type="ARBA" id="ARBA00022695"/>
    </source>
</evidence>